<keyword evidence="6" id="KW-0378">Hydrolase</keyword>
<evidence type="ECO:0000256" key="11">
    <source>
        <dbReference type="RuleBase" id="RU004335"/>
    </source>
</evidence>
<sequence>MEYHPSCSGSSSSHSKHHTLASQHSLDSVPSLNTTSQSHHQAYHHCLTTFKGHTSYISSLTLSGKFLYTGSSDRQILSWNRSQLQKSTAAVSAGNGAVKSLVIHSNKLFSAHQDHKIRVWKIADNNDNNNKHDHLKYTHVATLPTLGDRASKVLIPKNHVQIRRHKKRTWVHHVDTVSALALSKDGTLLYSVSWDRTIKIWRTKDFTCLESLAGAHADAINAIAVSYDGRVYTGSADNTIKVWTKPEGEKKHILVETLERHNSGVNALALSSDQTVLYSGACDRSVLVWERDESDDGNLAVVGALRGHTKSILCLAVAADLLCSGSADKTIRIWRGFNAEYSCLAVLEGHTGSVKCITAVVDHCNPSHSEASFLVYSGGLDCDIKIIVSTSSFSSSPSPPLSPPSSARFVTPPPPPPPTPPSSASSSSSSTTPTPPSSSTFTPTTSTASTRDPPRHHPLPGPPFNFHNDFTTDVRYRNLFDFMVDVVISTLVVVGYETVPMVVMETGWPSASSAANEFEANAGYAEIYLQGLVKH</sequence>
<keyword evidence="7" id="KW-0326">Glycosidase</keyword>
<dbReference type="Proteomes" id="UP001603857">
    <property type="component" value="Unassembled WGS sequence"/>
</dbReference>
<dbReference type="EC" id="3.2.1.39" evidence="3"/>
<dbReference type="Gene3D" id="3.20.20.80">
    <property type="entry name" value="Glycosidases"/>
    <property type="match status" value="1"/>
</dbReference>
<dbReference type="Pfam" id="PF00400">
    <property type="entry name" value="WD40"/>
    <property type="match status" value="6"/>
</dbReference>
<dbReference type="EMBL" id="JBGMDY010000003">
    <property type="protein sequence ID" value="KAL2340859.1"/>
    <property type="molecule type" value="Genomic_DNA"/>
</dbReference>
<evidence type="ECO:0000256" key="6">
    <source>
        <dbReference type="ARBA" id="ARBA00022801"/>
    </source>
</evidence>
<keyword evidence="14" id="KW-1185">Reference proteome</keyword>
<dbReference type="SUPFAM" id="SSF51445">
    <property type="entry name" value="(Trans)glycosidases"/>
    <property type="match status" value="1"/>
</dbReference>
<feature type="repeat" description="WD" evidence="10">
    <location>
        <begin position="170"/>
        <end position="211"/>
    </location>
</feature>
<comment type="similarity">
    <text evidence="2 11">Belongs to the glycosyl hydrolase 17 family.</text>
</comment>
<feature type="region of interest" description="Disordered" evidence="12">
    <location>
        <begin position="392"/>
        <end position="464"/>
    </location>
</feature>
<dbReference type="PROSITE" id="PS50294">
    <property type="entry name" value="WD_REPEATS_REGION"/>
    <property type="match status" value="4"/>
</dbReference>
<organism evidence="13 14">
    <name type="scientific">Flemingia macrophylla</name>
    <dbReference type="NCBI Taxonomy" id="520843"/>
    <lineage>
        <taxon>Eukaryota</taxon>
        <taxon>Viridiplantae</taxon>
        <taxon>Streptophyta</taxon>
        <taxon>Embryophyta</taxon>
        <taxon>Tracheophyta</taxon>
        <taxon>Spermatophyta</taxon>
        <taxon>Magnoliopsida</taxon>
        <taxon>eudicotyledons</taxon>
        <taxon>Gunneridae</taxon>
        <taxon>Pentapetalae</taxon>
        <taxon>rosids</taxon>
        <taxon>fabids</taxon>
        <taxon>Fabales</taxon>
        <taxon>Fabaceae</taxon>
        <taxon>Papilionoideae</taxon>
        <taxon>50 kb inversion clade</taxon>
        <taxon>NPAAA clade</taxon>
        <taxon>indigoferoid/millettioid clade</taxon>
        <taxon>Phaseoleae</taxon>
        <taxon>Flemingia</taxon>
    </lineage>
</organism>
<feature type="region of interest" description="Disordered" evidence="12">
    <location>
        <begin position="1"/>
        <end position="34"/>
    </location>
</feature>
<dbReference type="SMART" id="SM00320">
    <property type="entry name" value="WD40"/>
    <property type="match status" value="7"/>
</dbReference>
<dbReference type="PROSITE" id="PS50082">
    <property type="entry name" value="WD_REPEATS_2"/>
    <property type="match status" value="5"/>
</dbReference>
<dbReference type="PANTHER" id="PTHR22844">
    <property type="entry name" value="F-BOX AND WD40 DOMAIN PROTEIN"/>
    <property type="match status" value="1"/>
</dbReference>
<dbReference type="FunFam" id="2.130.10.10:FF:000775">
    <property type="entry name" value="BnaA09g28200D protein"/>
    <property type="match status" value="1"/>
</dbReference>
<proteinExistence type="inferred from homology"/>
<evidence type="ECO:0000256" key="5">
    <source>
        <dbReference type="ARBA" id="ARBA00022737"/>
    </source>
</evidence>
<evidence type="ECO:0000256" key="12">
    <source>
        <dbReference type="SAM" id="MobiDB-lite"/>
    </source>
</evidence>
<feature type="compositionally biased region" description="Low complexity" evidence="12">
    <location>
        <begin position="1"/>
        <end position="13"/>
    </location>
</feature>
<evidence type="ECO:0000256" key="9">
    <source>
        <dbReference type="ARBA" id="ARBA00033417"/>
    </source>
</evidence>
<dbReference type="Pfam" id="PF00332">
    <property type="entry name" value="Glyco_hydro_17"/>
    <property type="match status" value="1"/>
</dbReference>
<comment type="catalytic activity">
    <reaction evidence="1">
        <text>Hydrolysis of (1-&gt;3)-beta-D-glucosidic linkages in (1-&gt;3)-beta-D-glucans.</text>
        <dbReference type="EC" id="3.2.1.39"/>
    </reaction>
</comment>
<dbReference type="InterPro" id="IPR017853">
    <property type="entry name" value="GH"/>
</dbReference>
<feature type="repeat" description="WD" evidence="10">
    <location>
        <begin position="50"/>
        <end position="80"/>
    </location>
</feature>
<dbReference type="InterPro" id="IPR015943">
    <property type="entry name" value="WD40/YVTN_repeat-like_dom_sf"/>
</dbReference>
<evidence type="ECO:0000256" key="2">
    <source>
        <dbReference type="ARBA" id="ARBA00008773"/>
    </source>
</evidence>
<dbReference type="PANTHER" id="PTHR22844:SF331">
    <property type="entry name" value="SIMILARITY TO GTP-BINDING REGULATORY PROTEIN AND WD-REPEAT PROTEIN"/>
    <property type="match status" value="1"/>
</dbReference>
<dbReference type="PRINTS" id="PR00320">
    <property type="entry name" value="GPROTEINBRPT"/>
</dbReference>
<dbReference type="SUPFAM" id="SSF50978">
    <property type="entry name" value="WD40 repeat-like"/>
    <property type="match status" value="1"/>
</dbReference>
<feature type="repeat" description="WD" evidence="10">
    <location>
        <begin position="213"/>
        <end position="243"/>
    </location>
</feature>
<dbReference type="InterPro" id="IPR045182">
    <property type="entry name" value="JINGUBANG-like"/>
</dbReference>
<protein>
    <recommendedName>
        <fullName evidence="3">glucan endo-1,3-beta-D-glucosidase</fullName>
        <ecNumber evidence="3">3.2.1.39</ecNumber>
    </recommendedName>
    <alternativeName>
        <fullName evidence="8">(1-&gt;3)-beta-glucan endohydrolase</fullName>
    </alternativeName>
    <alternativeName>
        <fullName evidence="9">Beta-1,3-endoglucanase</fullName>
    </alternativeName>
</protein>
<evidence type="ECO:0000313" key="14">
    <source>
        <dbReference type="Proteomes" id="UP001603857"/>
    </source>
</evidence>
<accession>A0ABD1MYI2</accession>
<evidence type="ECO:0000256" key="8">
    <source>
        <dbReference type="ARBA" id="ARBA00033335"/>
    </source>
</evidence>
<feature type="compositionally biased region" description="Low complexity" evidence="12">
    <location>
        <begin position="422"/>
        <end position="451"/>
    </location>
</feature>
<feature type="compositionally biased region" description="Pro residues" evidence="12">
    <location>
        <begin position="411"/>
        <end position="421"/>
    </location>
</feature>
<feature type="repeat" description="WD" evidence="10">
    <location>
        <begin position="305"/>
        <end position="334"/>
    </location>
</feature>
<feature type="compositionally biased region" description="Polar residues" evidence="12">
    <location>
        <begin position="23"/>
        <end position="34"/>
    </location>
</feature>
<evidence type="ECO:0000256" key="7">
    <source>
        <dbReference type="ARBA" id="ARBA00023295"/>
    </source>
</evidence>
<dbReference type="GO" id="GO:0042973">
    <property type="term" value="F:glucan endo-1,3-beta-D-glucosidase activity"/>
    <property type="evidence" value="ECO:0007669"/>
    <property type="project" value="UniProtKB-EC"/>
</dbReference>
<keyword evidence="5" id="KW-0677">Repeat</keyword>
<evidence type="ECO:0000256" key="4">
    <source>
        <dbReference type="ARBA" id="ARBA00022574"/>
    </source>
</evidence>
<reference evidence="13 14" key="1">
    <citation type="submission" date="2024-08" db="EMBL/GenBank/DDBJ databases">
        <title>Insights into the chromosomal genome structure of Flemingia macrophylla.</title>
        <authorList>
            <person name="Ding Y."/>
            <person name="Zhao Y."/>
            <person name="Bi W."/>
            <person name="Wu M."/>
            <person name="Zhao G."/>
            <person name="Gong Y."/>
            <person name="Li W."/>
            <person name="Zhang P."/>
        </authorList>
    </citation>
    <scope>NUCLEOTIDE SEQUENCE [LARGE SCALE GENOMIC DNA]</scope>
    <source>
        <strain evidence="13">DYQJB</strain>
        <tissue evidence="13">Leaf</tissue>
    </source>
</reference>
<feature type="repeat" description="WD" evidence="10">
    <location>
        <begin position="258"/>
        <end position="290"/>
    </location>
</feature>
<dbReference type="AlphaFoldDB" id="A0ABD1MYI2"/>
<keyword evidence="4 10" id="KW-0853">WD repeat</keyword>
<comment type="caution">
    <text evidence="13">The sequence shown here is derived from an EMBL/GenBank/DDBJ whole genome shotgun (WGS) entry which is preliminary data.</text>
</comment>
<evidence type="ECO:0000256" key="10">
    <source>
        <dbReference type="PROSITE-ProRule" id="PRU00221"/>
    </source>
</evidence>
<dbReference type="CDD" id="cd00200">
    <property type="entry name" value="WD40"/>
    <property type="match status" value="1"/>
</dbReference>
<dbReference type="InterPro" id="IPR036322">
    <property type="entry name" value="WD40_repeat_dom_sf"/>
</dbReference>
<gene>
    <name evidence="13" type="ORF">Fmac_008799</name>
</gene>
<dbReference type="InterPro" id="IPR001680">
    <property type="entry name" value="WD40_rpt"/>
</dbReference>
<dbReference type="InterPro" id="IPR020472">
    <property type="entry name" value="WD40_PAC1"/>
</dbReference>
<dbReference type="InterPro" id="IPR000490">
    <property type="entry name" value="Glyco_hydro_17"/>
</dbReference>
<evidence type="ECO:0000256" key="3">
    <source>
        <dbReference type="ARBA" id="ARBA00012780"/>
    </source>
</evidence>
<name>A0ABD1MYI2_9FABA</name>
<dbReference type="Gene3D" id="2.130.10.10">
    <property type="entry name" value="YVTN repeat-like/Quinoprotein amine dehydrogenase"/>
    <property type="match status" value="3"/>
</dbReference>
<evidence type="ECO:0000313" key="13">
    <source>
        <dbReference type="EMBL" id="KAL2340859.1"/>
    </source>
</evidence>
<evidence type="ECO:0000256" key="1">
    <source>
        <dbReference type="ARBA" id="ARBA00000382"/>
    </source>
</evidence>